<dbReference type="AlphaFoldDB" id="A0A0C3DXB4"/>
<reference evidence="2" key="2">
    <citation type="submission" date="2015-01" db="EMBL/GenBank/DDBJ databases">
        <title>Evolutionary Origins and Diversification of the Mycorrhizal Mutualists.</title>
        <authorList>
            <consortium name="DOE Joint Genome Institute"/>
            <consortium name="Mycorrhizal Genomics Consortium"/>
            <person name="Kohler A."/>
            <person name="Kuo A."/>
            <person name="Nagy L.G."/>
            <person name="Floudas D."/>
            <person name="Copeland A."/>
            <person name="Barry K.W."/>
            <person name="Cichocki N."/>
            <person name="Veneault-Fourrey C."/>
            <person name="LaButti K."/>
            <person name="Lindquist E.A."/>
            <person name="Lipzen A."/>
            <person name="Lundell T."/>
            <person name="Morin E."/>
            <person name="Murat C."/>
            <person name="Riley R."/>
            <person name="Ohm R."/>
            <person name="Sun H."/>
            <person name="Tunlid A."/>
            <person name="Henrissat B."/>
            <person name="Grigoriev I.V."/>
            <person name="Hibbett D.S."/>
            <person name="Martin F."/>
        </authorList>
    </citation>
    <scope>NUCLEOTIDE SEQUENCE [LARGE SCALE GENOMIC DNA]</scope>
    <source>
        <strain evidence="2">Foug A</strain>
    </source>
</reference>
<dbReference type="HOGENOM" id="CLU_003921_3_2_1"/>
<organism evidence="1 2">
    <name type="scientific">Scleroderma citrinum Foug A</name>
    <dbReference type="NCBI Taxonomy" id="1036808"/>
    <lineage>
        <taxon>Eukaryota</taxon>
        <taxon>Fungi</taxon>
        <taxon>Dikarya</taxon>
        <taxon>Basidiomycota</taxon>
        <taxon>Agaricomycotina</taxon>
        <taxon>Agaricomycetes</taxon>
        <taxon>Agaricomycetidae</taxon>
        <taxon>Boletales</taxon>
        <taxon>Sclerodermatineae</taxon>
        <taxon>Sclerodermataceae</taxon>
        <taxon>Scleroderma</taxon>
    </lineage>
</organism>
<reference evidence="1 2" key="1">
    <citation type="submission" date="2014-04" db="EMBL/GenBank/DDBJ databases">
        <authorList>
            <consortium name="DOE Joint Genome Institute"/>
            <person name="Kuo A."/>
            <person name="Kohler A."/>
            <person name="Nagy L.G."/>
            <person name="Floudas D."/>
            <person name="Copeland A."/>
            <person name="Barry K.W."/>
            <person name="Cichocki N."/>
            <person name="Veneault-Fourrey C."/>
            <person name="LaButti K."/>
            <person name="Lindquist E.A."/>
            <person name="Lipzen A."/>
            <person name="Lundell T."/>
            <person name="Morin E."/>
            <person name="Murat C."/>
            <person name="Sun H."/>
            <person name="Tunlid A."/>
            <person name="Henrissat B."/>
            <person name="Grigoriev I.V."/>
            <person name="Hibbett D.S."/>
            <person name="Martin F."/>
            <person name="Nordberg H.P."/>
            <person name="Cantor M.N."/>
            <person name="Hua S.X."/>
        </authorList>
    </citation>
    <scope>NUCLEOTIDE SEQUENCE [LARGE SCALE GENOMIC DNA]</scope>
    <source>
        <strain evidence="1 2">Foug A</strain>
    </source>
</reference>
<protein>
    <submittedName>
        <fullName evidence="1">Uncharacterized protein</fullName>
    </submittedName>
</protein>
<dbReference type="EMBL" id="KN822024">
    <property type="protein sequence ID" value="KIM65180.1"/>
    <property type="molecule type" value="Genomic_DNA"/>
</dbReference>
<name>A0A0C3DXB4_9AGAM</name>
<evidence type="ECO:0000313" key="1">
    <source>
        <dbReference type="EMBL" id="KIM65180.1"/>
    </source>
</evidence>
<evidence type="ECO:0000313" key="2">
    <source>
        <dbReference type="Proteomes" id="UP000053989"/>
    </source>
</evidence>
<gene>
    <name evidence="1" type="ORF">SCLCIDRAFT_23010</name>
</gene>
<keyword evidence="2" id="KW-1185">Reference proteome</keyword>
<sequence>MTSIITMGFCGMPGCTSKDAPSFSGCTKDLHDFFTQFEDLTDSCGLTTVEKCRAVLHYVDSDTGELWASFPEFEMADYDDFKTRIIDEYPGADQGAQYTYHDLENIILCHVDHDISTETEFVEYSQKFHLVATWLIKNRKISKQECDKLFWQGLLQLVQ</sequence>
<proteinExistence type="predicted"/>
<dbReference type="Proteomes" id="UP000053989">
    <property type="component" value="Unassembled WGS sequence"/>
</dbReference>
<dbReference type="InParanoid" id="A0A0C3DXB4"/>
<dbReference type="OrthoDB" id="3195134at2759"/>
<accession>A0A0C3DXB4</accession>
<dbReference type="STRING" id="1036808.A0A0C3DXB4"/>